<dbReference type="FunFam" id="3.30.530.20:FF:000007">
    <property type="entry name" value="Major pollen allergen Bet v 1-A"/>
    <property type="match status" value="1"/>
</dbReference>
<dbReference type="PRINTS" id="PR00634">
    <property type="entry name" value="BETALLERGEN"/>
</dbReference>
<comment type="similarity">
    <text evidence="1">Belongs to the BetVI family.</text>
</comment>
<dbReference type="AlphaFoldDB" id="A0A835RDE3"/>
<organism evidence="3 5">
    <name type="scientific">Vanilla planifolia</name>
    <name type="common">Vanilla</name>
    <dbReference type="NCBI Taxonomy" id="51239"/>
    <lineage>
        <taxon>Eukaryota</taxon>
        <taxon>Viridiplantae</taxon>
        <taxon>Streptophyta</taxon>
        <taxon>Embryophyta</taxon>
        <taxon>Tracheophyta</taxon>
        <taxon>Spermatophyta</taxon>
        <taxon>Magnoliopsida</taxon>
        <taxon>Liliopsida</taxon>
        <taxon>Asparagales</taxon>
        <taxon>Orchidaceae</taxon>
        <taxon>Vanilloideae</taxon>
        <taxon>Vanilleae</taxon>
        <taxon>Vanilla</taxon>
    </lineage>
</organism>
<dbReference type="PANTHER" id="PTHR31907">
    <property type="entry name" value="MLP-LIKE PROTEIN 423"/>
    <property type="match status" value="1"/>
</dbReference>
<dbReference type="InterPro" id="IPR024949">
    <property type="entry name" value="Bet_v_I_allergen"/>
</dbReference>
<proteinExistence type="inferred from homology"/>
<dbReference type="Proteomes" id="UP000636800">
    <property type="component" value="Unassembled WGS sequence"/>
</dbReference>
<dbReference type="GO" id="GO:0004864">
    <property type="term" value="F:protein phosphatase inhibitor activity"/>
    <property type="evidence" value="ECO:0007669"/>
    <property type="project" value="InterPro"/>
</dbReference>
<dbReference type="InterPro" id="IPR051761">
    <property type="entry name" value="MLP-like_ligand-binding"/>
</dbReference>
<evidence type="ECO:0000313" key="3">
    <source>
        <dbReference type="EMBL" id="KAG0485940.1"/>
    </source>
</evidence>
<dbReference type="SUPFAM" id="SSF55961">
    <property type="entry name" value="Bet v1-like"/>
    <property type="match status" value="1"/>
</dbReference>
<dbReference type="Pfam" id="PF00407">
    <property type="entry name" value="Bet_v_1"/>
    <property type="match status" value="1"/>
</dbReference>
<evidence type="ECO:0000313" key="6">
    <source>
        <dbReference type="Proteomes" id="UP000639772"/>
    </source>
</evidence>
<dbReference type="SMART" id="SM01037">
    <property type="entry name" value="Bet_v_1"/>
    <property type="match status" value="1"/>
</dbReference>
<evidence type="ECO:0000259" key="2">
    <source>
        <dbReference type="SMART" id="SM01037"/>
    </source>
</evidence>
<dbReference type="Proteomes" id="UP000639772">
    <property type="component" value="Unassembled WGS sequence"/>
</dbReference>
<evidence type="ECO:0000313" key="4">
    <source>
        <dbReference type="EMBL" id="KAG0487725.1"/>
    </source>
</evidence>
<feature type="domain" description="Bet v I/Major latex protein" evidence="2">
    <location>
        <begin position="1"/>
        <end position="145"/>
    </location>
</feature>
<sequence>MVELEVSSPADKFWAAIQDSATLFPKIFPKQFKSIEIIEGDGKGVGSIRALSLAEGIPHTKFSKEKIEIADDENKLITYSVIEGDLLSLYKTFRPTLQVIPKGEGALVKWSVEYEKVSDKVPDPEVIQNLVVITFKELDAYLLKN</sequence>
<dbReference type="OrthoDB" id="1858121at2759"/>
<accession>A0A835RDE3</accession>
<dbReference type="Gene3D" id="3.30.530.20">
    <property type="match status" value="1"/>
</dbReference>
<evidence type="ECO:0000313" key="5">
    <source>
        <dbReference type="Proteomes" id="UP000636800"/>
    </source>
</evidence>
<reference evidence="5 6" key="1">
    <citation type="journal article" date="2020" name="Nat. Food">
        <title>A phased Vanilla planifolia genome enables genetic improvement of flavour and production.</title>
        <authorList>
            <person name="Hasing T."/>
            <person name="Tang H."/>
            <person name="Brym M."/>
            <person name="Khazi F."/>
            <person name="Huang T."/>
            <person name="Chambers A.H."/>
        </authorList>
    </citation>
    <scope>NUCLEOTIDE SEQUENCE [LARGE SCALE GENOMIC DNA]</scope>
    <source>
        <tissue evidence="3">Leaf</tissue>
    </source>
</reference>
<dbReference type="CDD" id="cd07816">
    <property type="entry name" value="Bet_v1-like"/>
    <property type="match status" value="1"/>
</dbReference>
<gene>
    <name evidence="4" type="ORF">HPP92_009820</name>
    <name evidence="3" type="ORF">HPP92_010019</name>
</gene>
<dbReference type="InterPro" id="IPR023393">
    <property type="entry name" value="START-like_dom_sf"/>
</dbReference>
<dbReference type="EMBL" id="JADCNL010000004">
    <property type="protein sequence ID" value="KAG0485940.1"/>
    <property type="molecule type" value="Genomic_DNA"/>
</dbReference>
<evidence type="ECO:0000256" key="1">
    <source>
        <dbReference type="ARBA" id="ARBA00009744"/>
    </source>
</evidence>
<dbReference type="EMBL" id="JADCNM010000004">
    <property type="protein sequence ID" value="KAG0487725.1"/>
    <property type="molecule type" value="Genomic_DNA"/>
</dbReference>
<keyword evidence="5" id="KW-1185">Reference proteome</keyword>
<dbReference type="GO" id="GO:0010427">
    <property type="term" value="F:abscisic acid binding"/>
    <property type="evidence" value="ECO:0007669"/>
    <property type="project" value="InterPro"/>
</dbReference>
<comment type="caution">
    <text evidence="3">The sequence shown here is derived from an EMBL/GenBank/DDBJ whole genome shotgun (WGS) entry which is preliminary data.</text>
</comment>
<dbReference type="GO" id="GO:0006952">
    <property type="term" value="P:defense response"/>
    <property type="evidence" value="ECO:0007669"/>
    <property type="project" value="InterPro"/>
</dbReference>
<dbReference type="InterPro" id="IPR000916">
    <property type="entry name" value="Bet_v_I/MLP"/>
</dbReference>
<dbReference type="GO" id="GO:0009738">
    <property type="term" value="P:abscisic acid-activated signaling pathway"/>
    <property type="evidence" value="ECO:0007669"/>
    <property type="project" value="InterPro"/>
</dbReference>
<dbReference type="GO" id="GO:0038023">
    <property type="term" value="F:signaling receptor activity"/>
    <property type="evidence" value="ECO:0007669"/>
    <property type="project" value="InterPro"/>
</dbReference>
<protein>
    <recommendedName>
        <fullName evidence="2">Bet v I/Major latex protein domain-containing protein</fullName>
    </recommendedName>
</protein>
<name>A0A835RDE3_VANPL</name>